<feature type="compositionally biased region" description="Polar residues" evidence="1">
    <location>
        <begin position="1162"/>
        <end position="1172"/>
    </location>
</feature>
<dbReference type="Gene3D" id="2.60.40.10">
    <property type="entry name" value="Immunoglobulins"/>
    <property type="match status" value="1"/>
</dbReference>
<evidence type="ECO:0000313" key="5">
    <source>
        <dbReference type="EMBL" id="VEU40801.1"/>
    </source>
</evidence>
<feature type="domain" description="PKD" evidence="4">
    <location>
        <begin position="466"/>
        <end position="534"/>
    </location>
</feature>
<evidence type="ECO:0000313" key="6">
    <source>
        <dbReference type="Proteomes" id="UP000291116"/>
    </source>
</evidence>
<dbReference type="OrthoDB" id="10266706at2759"/>
<dbReference type="SMART" id="SM00089">
    <property type="entry name" value="PKD"/>
    <property type="match status" value="1"/>
</dbReference>
<keyword evidence="2" id="KW-0472">Membrane</keyword>
<evidence type="ECO:0000256" key="1">
    <source>
        <dbReference type="SAM" id="MobiDB-lite"/>
    </source>
</evidence>
<dbReference type="InterPro" id="IPR022409">
    <property type="entry name" value="PKD/Chitinase_dom"/>
</dbReference>
<dbReference type="Proteomes" id="UP000291116">
    <property type="component" value="Unassembled WGS sequence"/>
</dbReference>
<organism evidence="5 6">
    <name type="scientific">Pseudo-nitzschia multistriata</name>
    <dbReference type="NCBI Taxonomy" id="183589"/>
    <lineage>
        <taxon>Eukaryota</taxon>
        <taxon>Sar</taxon>
        <taxon>Stramenopiles</taxon>
        <taxon>Ochrophyta</taxon>
        <taxon>Bacillariophyta</taxon>
        <taxon>Bacillariophyceae</taxon>
        <taxon>Bacillariophycidae</taxon>
        <taxon>Bacillariales</taxon>
        <taxon>Bacillariaceae</taxon>
        <taxon>Pseudo-nitzschia</taxon>
    </lineage>
</organism>
<dbReference type="InterPro" id="IPR012938">
    <property type="entry name" value="Glc/Sorbosone_DH"/>
</dbReference>
<dbReference type="SUPFAM" id="SSF49299">
    <property type="entry name" value="PKD domain"/>
    <property type="match status" value="1"/>
</dbReference>
<dbReference type="InterPro" id="IPR000601">
    <property type="entry name" value="PKD_dom"/>
</dbReference>
<keyword evidence="2" id="KW-0812">Transmembrane</keyword>
<dbReference type="InterPro" id="IPR011041">
    <property type="entry name" value="Quinoprot_gluc/sorb_DH_b-prop"/>
</dbReference>
<evidence type="ECO:0000259" key="4">
    <source>
        <dbReference type="PROSITE" id="PS50093"/>
    </source>
</evidence>
<gene>
    <name evidence="5" type="ORF">PSNMU_V1.4_AUG-EV-PASAV3_0076980</name>
</gene>
<evidence type="ECO:0000256" key="2">
    <source>
        <dbReference type="SAM" id="Phobius"/>
    </source>
</evidence>
<dbReference type="EMBL" id="CAACVS010000308">
    <property type="protein sequence ID" value="VEU40801.1"/>
    <property type="molecule type" value="Genomic_DNA"/>
</dbReference>
<dbReference type="Pfam" id="PF18911">
    <property type="entry name" value="PKD_4"/>
    <property type="match status" value="1"/>
</dbReference>
<dbReference type="CDD" id="cd00146">
    <property type="entry name" value="PKD"/>
    <property type="match status" value="1"/>
</dbReference>
<feature type="compositionally biased region" description="Low complexity" evidence="1">
    <location>
        <begin position="994"/>
        <end position="1004"/>
    </location>
</feature>
<evidence type="ECO:0000256" key="3">
    <source>
        <dbReference type="SAM" id="SignalP"/>
    </source>
</evidence>
<feature type="region of interest" description="Disordered" evidence="1">
    <location>
        <begin position="1162"/>
        <end position="1189"/>
    </location>
</feature>
<dbReference type="PROSITE" id="PS50093">
    <property type="entry name" value="PKD"/>
    <property type="match status" value="1"/>
</dbReference>
<reference evidence="5 6" key="1">
    <citation type="submission" date="2019-01" db="EMBL/GenBank/DDBJ databases">
        <authorList>
            <person name="Ferrante I. M."/>
        </authorList>
    </citation>
    <scope>NUCLEOTIDE SEQUENCE [LARGE SCALE GENOMIC DNA]</scope>
    <source>
        <strain evidence="5 6">B856</strain>
    </source>
</reference>
<protein>
    <recommendedName>
        <fullName evidence="4">PKD domain-containing protein</fullName>
    </recommendedName>
</protein>
<sequence length="1216" mass="134382">MIQVTKCRARAFCALLLLRSIAVSLAGVLHDGFISEVVTSTKAMSGTFLPNPRNGDKPMMILNSKNGQIYVLENPDESPDSIEIMDLSDGSKLCNNGERGLHTVIPSPEFTKNRHVFAFFTLFREDCLEDPQDGPHNVVMRFTMDPETLMLDYDEGALIFRGPPMDERLHNGGAMAFGNDGKLYITMGDAGKRKNADPLDNVHGSIIRLNEDGSVPDDNPYTKTSGYENSYRCADTEGRVPTDAPNDSVCAEVWANGLRNPFRIDMDPNVKDKVRFSFGVVGAQHMEALYYGGTDYKGTNYGWPKYEGVCRPGDMGDCNPLDDDPTLTMPFHWYEHISYNDGGCIGGQAHVPEGIWPSQFKYLFLDFILLKIYALEENRPDKACWECDPPLAPTHNETFYRSIQKEGDNINEARMVEMWFGPYKDTQALYVTKYGNLDNVIRIRYTGILNKPPTPSFDYEIDGDASVTFDASNTTDAEDDQLTYTWDFGDETEVVVVDEKHASHQYSEPGEYQVTLAVTDTSGQKQQVSKTVKIGTVPSVSIISPPPNATFGVGKVLRLKGEAFDFLGNLIPDDKLTWEVRQHHANHFHPFLDHTRGNDLRLYAAPEPEDFFAATNSFLKVILTAEDEYGLTETVSVDVQPNIIMVNVTTQPSGLKVVVDDYDIDAPQLITSWKGFKLPVSVADQPPYIFKKWSDDRTARTRVFPIYQKDGDPMPQVRAIFCADLGTQCKINEDCCSGYCSEGVNNVCAPASMMPFPVSEPTPQTFLRPTYVEVPDPPPSDLEIDVFSPPSDSRIPPLEIDPKPHIAGESSTSENSGISIGLLDSDSSTNLDDEGSMYSTITWVLALLVVLVGMGFGCCVWKRYTQIKNKDHVGLATKCKHQKRYYDYESEGAGSNTGVDEYYDDEDIKVTDTGSTEESEDLCNETASPLSQSSQLDQNNISLSFLVTEHITSGVNFCIDDVENQASVAIGATVPLVDPSTSQSYLMPPLSPASSVENSMSNDSSEIEKGNIETVPDFVPDKSFAGMDALQNHDKGGRTFSVPLSKENQVSEGTGSEDSVEEEIGDVNHILDLLLVNSPKSEGHYVNSPETNSLPGEDISETNPGDCWIPSQSTNKKSTTDEAKGPSKVCNFEINSVKNIAHGNNQCNNLLLLNSPALQSRAQTEETASATFMSPDVYHEQKPESETPETLLLSYNEKDSFVENSTSFEFSEPQTT</sequence>
<dbReference type="InterPro" id="IPR011042">
    <property type="entry name" value="6-blade_b-propeller_TolB-like"/>
</dbReference>
<name>A0A448ZFP0_9STRA</name>
<keyword evidence="2" id="KW-1133">Transmembrane helix</keyword>
<dbReference type="PANTHER" id="PTHR19328:SF13">
    <property type="entry name" value="HIPL1 PROTEIN"/>
    <property type="match status" value="1"/>
</dbReference>
<feature type="transmembrane region" description="Helical" evidence="2">
    <location>
        <begin position="841"/>
        <end position="861"/>
    </location>
</feature>
<feature type="region of interest" description="Disordered" evidence="1">
    <location>
        <begin position="1082"/>
        <end position="1125"/>
    </location>
</feature>
<dbReference type="InterPro" id="IPR013783">
    <property type="entry name" value="Ig-like_fold"/>
</dbReference>
<dbReference type="AlphaFoldDB" id="A0A448ZFP0"/>
<keyword evidence="3" id="KW-0732">Signal</keyword>
<feature type="chain" id="PRO_5019337975" description="PKD domain-containing protein" evidence="3">
    <location>
        <begin position="27"/>
        <end position="1216"/>
    </location>
</feature>
<dbReference type="Pfam" id="PF07995">
    <property type="entry name" value="GSDH"/>
    <property type="match status" value="1"/>
</dbReference>
<dbReference type="PANTHER" id="PTHR19328">
    <property type="entry name" value="HEDGEHOG-INTERACTING PROTEIN"/>
    <property type="match status" value="1"/>
</dbReference>
<proteinExistence type="predicted"/>
<accession>A0A448ZFP0</accession>
<dbReference type="Gene3D" id="2.120.10.30">
    <property type="entry name" value="TolB, C-terminal domain"/>
    <property type="match status" value="1"/>
</dbReference>
<dbReference type="SUPFAM" id="SSF50952">
    <property type="entry name" value="Soluble quinoprotein glucose dehydrogenase"/>
    <property type="match status" value="1"/>
</dbReference>
<keyword evidence="6" id="KW-1185">Reference proteome</keyword>
<feature type="signal peptide" evidence="3">
    <location>
        <begin position="1"/>
        <end position="26"/>
    </location>
</feature>
<feature type="region of interest" description="Disordered" evidence="1">
    <location>
        <begin position="985"/>
        <end position="1008"/>
    </location>
</feature>
<dbReference type="InterPro" id="IPR035986">
    <property type="entry name" value="PKD_dom_sf"/>
</dbReference>